<accession>A0ABX0IZ13</accession>
<organism evidence="2 3">
    <name type="scientific">Paenibacillus agricola</name>
    <dbReference type="NCBI Taxonomy" id="2716264"/>
    <lineage>
        <taxon>Bacteria</taxon>
        <taxon>Bacillati</taxon>
        <taxon>Bacillota</taxon>
        <taxon>Bacilli</taxon>
        <taxon>Bacillales</taxon>
        <taxon>Paenibacillaceae</taxon>
        <taxon>Paenibacillus</taxon>
    </lineage>
</organism>
<evidence type="ECO:0000313" key="2">
    <source>
        <dbReference type="EMBL" id="NHN29227.1"/>
    </source>
</evidence>
<comment type="caution">
    <text evidence="2">The sequence shown here is derived from an EMBL/GenBank/DDBJ whole genome shotgun (WGS) entry which is preliminary data.</text>
</comment>
<dbReference type="RefSeq" id="WP_166148121.1">
    <property type="nucleotide sequence ID" value="NZ_JAAOIW010000002.1"/>
</dbReference>
<dbReference type="SUPFAM" id="SSF54593">
    <property type="entry name" value="Glyoxalase/Bleomycin resistance protein/Dihydroxybiphenyl dioxygenase"/>
    <property type="match status" value="1"/>
</dbReference>
<dbReference type="CDD" id="cd06588">
    <property type="entry name" value="PhnB_like"/>
    <property type="match status" value="1"/>
</dbReference>
<evidence type="ECO:0000259" key="1">
    <source>
        <dbReference type="Pfam" id="PF06983"/>
    </source>
</evidence>
<reference evidence="2" key="1">
    <citation type="submission" date="2020-03" db="EMBL/GenBank/DDBJ databases">
        <title>Draft sequencing of Paenibacilllus sp. S3N08.</title>
        <authorList>
            <person name="Kim D.-U."/>
        </authorList>
    </citation>
    <scope>NUCLEOTIDE SEQUENCE</scope>
    <source>
        <strain evidence="2">S3N08</strain>
    </source>
</reference>
<dbReference type="Proteomes" id="UP001165962">
    <property type="component" value="Unassembled WGS sequence"/>
</dbReference>
<feature type="domain" description="PhnB-like" evidence="1">
    <location>
        <begin position="7"/>
        <end position="135"/>
    </location>
</feature>
<dbReference type="InterPro" id="IPR029068">
    <property type="entry name" value="Glyas_Bleomycin-R_OHBP_Dase"/>
</dbReference>
<proteinExistence type="predicted"/>
<dbReference type="PANTHER" id="PTHR33990">
    <property type="entry name" value="PROTEIN YJDN-RELATED"/>
    <property type="match status" value="1"/>
</dbReference>
<gene>
    <name evidence="2" type="ORF">G9U52_05210</name>
</gene>
<name>A0ABX0IZ13_9BACL</name>
<protein>
    <submittedName>
        <fullName evidence="2">VOC family protein</fullName>
    </submittedName>
</protein>
<evidence type="ECO:0000313" key="3">
    <source>
        <dbReference type="Proteomes" id="UP001165962"/>
    </source>
</evidence>
<dbReference type="EMBL" id="JAAOIW010000002">
    <property type="protein sequence ID" value="NHN29227.1"/>
    <property type="molecule type" value="Genomic_DNA"/>
</dbReference>
<dbReference type="Gene3D" id="3.10.180.10">
    <property type="entry name" value="2,3-Dihydroxybiphenyl 1,2-Dioxygenase, domain 1"/>
    <property type="match status" value="1"/>
</dbReference>
<keyword evidence="3" id="KW-1185">Reference proteome</keyword>
<dbReference type="Pfam" id="PF06983">
    <property type="entry name" value="3-dmu-9_3-mt"/>
    <property type="match status" value="1"/>
</dbReference>
<dbReference type="PANTHER" id="PTHR33990:SF1">
    <property type="entry name" value="PROTEIN YJDN"/>
    <property type="match status" value="1"/>
</dbReference>
<sequence length="140" mass="15641">MAIQLNSFIMLNGNAREAIEFYEQALEAKTVFKQTIGEGPQNPEHPLSAEEKALIAHSILKIGETDIFVSDLIPGEPHQVGNQVSICITTHDKDKSRELYESLKHGGQVNMPLEATYFSPAYAMVTDKFGVTFQIFTKRQ</sequence>
<dbReference type="InterPro" id="IPR028973">
    <property type="entry name" value="PhnB-like"/>
</dbReference>